<feature type="transmembrane region" description="Helical" evidence="1">
    <location>
        <begin position="248"/>
        <end position="267"/>
    </location>
</feature>
<dbReference type="EMBL" id="BAAAMU010000038">
    <property type="protein sequence ID" value="GAA1647857.1"/>
    <property type="molecule type" value="Genomic_DNA"/>
</dbReference>
<keyword evidence="1" id="KW-1133">Transmembrane helix</keyword>
<dbReference type="RefSeq" id="WP_346108662.1">
    <property type="nucleotide sequence ID" value="NZ_BAAAMU010000038.1"/>
</dbReference>
<comment type="caution">
    <text evidence="2">The sequence shown here is derived from an EMBL/GenBank/DDBJ whole genome shotgun (WGS) entry which is preliminary data.</text>
</comment>
<proteinExistence type="predicted"/>
<sequence length="336" mass="35685">MAGSRNRRRAPWVLALLTTLCAELTFTAVAVPFTWLLTPLLMVMYGAGVLLIREAVVRVGGGWPSLALLGVAYQLAEDGLGLQALTSPKMYGAADWGMRVLGANVTYWESQIGVHVVLSVLVPIALADLLFPGRRGRPYLGGGGLAGVGALAVVGVLGLRFAISADQHPGYQTPWGWTAAFLVAIAVLAVLALVVVPGRLQERPWAGRTVPRPGVAGLVSAYLTMAFLTTLLPLGLGSTLLFGDLMPPSLRLVMAAVTAVLFGWLVLRWRAAAGWDDRHRVWLISGILVAHTAFMMPGSATSMVTGSLTIVLETALLMLLARHVSRRANAVEAIRV</sequence>
<dbReference type="Proteomes" id="UP001500064">
    <property type="component" value="Unassembled WGS sequence"/>
</dbReference>
<accession>A0ABP4RDY6</accession>
<organism evidence="2 3">
    <name type="scientific">Nonomuraea maheshkhaliensis</name>
    <dbReference type="NCBI Taxonomy" id="419590"/>
    <lineage>
        <taxon>Bacteria</taxon>
        <taxon>Bacillati</taxon>
        <taxon>Actinomycetota</taxon>
        <taxon>Actinomycetes</taxon>
        <taxon>Streptosporangiales</taxon>
        <taxon>Streptosporangiaceae</taxon>
        <taxon>Nonomuraea</taxon>
    </lineage>
</organism>
<evidence type="ECO:0000313" key="3">
    <source>
        <dbReference type="Proteomes" id="UP001500064"/>
    </source>
</evidence>
<feature type="transmembrane region" description="Helical" evidence="1">
    <location>
        <begin position="31"/>
        <end position="52"/>
    </location>
</feature>
<evidence type="ECO:0000256" key="1">
    <source>
        <dbReference type="SAM" id="Phobius"/>
    </source>
</evidence>
<feature type="transmembrane region" description="Helical" evidence="1">
    <location>
        <begin position="302"/>
        <end position="321"/>
    </location>
</feature>
<feature type="transmembrane region" description="Helical" evidence="1">
    <location>
        <begin position="175"/>
        <end position="195"/>
    </location>
</feature>
<feature type="transmembrane region" description="Helical" evidence="1">
    <location>
        <begin position="215"/>
        <end position="236"/>
    </location>
</feature>
<protein>
    <submittedName>
        <fullName evidence="2">Uncharacterized protein</fullName>
    </submittedName>
</protein>
<evidence type="ECO:0000313" key="2">
    <source>
        <dbReference type="EMBL" id="GAA1647857.1"/>
    </source>
</evidence>
<feature type="transmembrane region" description="Helical" evidence="1">
    <location>
        <begin position="59"/>
        <end position="76"/>
    </location>
</feature>
<reference evidence="3" key="1">
    <citation type="journal article" date="2019" name="Int. J. Syst. Evol. Microbiol.">
        <title>The Global Catalogue of Microorganisms (GCM) 10K type strain sequencing project: providing services to taxonomists for standard genome sequencing and annotation.</title>
        <authorList>
            <consortium name="The Broad Institute Genomics Platform"/>
            <consortium name="The Broad Institute Genome Sequencing Center for Infectious Disease"/>
            <person name="Wu L."/>
            <person name="Ma J."/>
        </authorList>
    </citation>
    <scope>NUCLEOTIDE SEQUENCE [LARGE SCALE GENOMIC DNA]</scope>
    <source>
        <strain evidence="3">JCM 13929</strain>
    </source>
</reference>
<keyword evidence="3" id="KW-1185">Reference proteome</keyword>
<feature type="transmembrane region" description="Helical" evidence="1">
    <location>
        <begin position="143"/>
        <end position="163"/>
    </location>
</feature>
<gene>
    <name evidence="2" type="ORF">GCM10009733_051200</name>
</gene>
<feature type="transmembrane region" description="Helical" evidence="1">
    <location>
        <begin position="279"/>
        <end position="296"/>
    </location>
</feature>
<keyword evidence="1" id="KW-0472">Membrane</keyword>
<feature type="transmembrane region" description="Helical" evidence="1">
    <location>
        <begin position="112"/>
        <end position="131"/>
    </location>
</feature>
<keyword evidence="1" id="KW-0812">Transmembrane</keyword>
<name>A0ABP4RDY6_9ACTN</name>